<evidence type="ECO:0000259" key="2">
    <source>
        <dbReference type="SMART" id="SM00829"/>
    </source>
</evidence>
<dbReference type="PANTHER" id="PTHR43205:SF7">
    <property type="entry name" value="PROSTAGLANDIN REDUCTASE 1"/>
    <property type="match status" value="1"/>
</dbReference>
<dbReference type="CDD" id="cd05288">
    <property type="entry name" value="PGDH"/>
    <property type="match status" value="1"/>
</dbReference>
<dbReference type="InterPro" id="IPR041694">
    <property type="entry name" value="ADH_N_2"/>
</dbReference>
<feature type="domain" description="Enoyl reductase (ER)" evidence="2">
    <location>
        <begin position="21"/>
        <end position="348"/>
    </location>
</feature>
<organism evidence="3 4">
    <name type="scientific">Pseudozyma flocculosa</name>
    <dbReference type="NCBI Taxonomy" id="84751"/>
    <lineage>
        <taxon>Eukaryota</taxon>
        <taxon>Fungi</taxon>
        <taxon>Dikarya</taxon>
        <taxon>Basidiomycota</taxon>
        <taxon>Ustilaginomycotina</taxon>
        <taxon>Ustilaginomycetes</taxon>
        <taxon>Ustilaginales</taxon>
        <taxon>Ustilaginaceae</taxon>
        <taxon>Pseudozyma</taxon>
    </lineage>
</organism>
<keyword evidence="4" id="KW-1185">Reference proteome</keyword>
<dbReference type="PANTHER" id="PTHR43205">
    <property type="entry name" value="PROSTAGLANDIN REDUCTASE"/>
    <property type="match status" value="1"/>
</dbReference>
<dbReference type="OrthoDB" id="809632at2759"/>
<dbReference type="SMART" id="SM00829">
    <property type="entry name" value="PKS_ER"/>
    <property type="match status" value="1"/>
</dbReference>
<name>A0A5C3ERS2_9BASI</name>
<dbReference type="FunFam" id="3.40.50.720:FF:000121">
    <property type="entry name" value="Prostaglandin reductase 2"/>
    <property type="match status" value="1"/>
</dbReference>
<dbReference type="Proteomes" id="UP000323386">
    <property type="component" value="Unassembled WGS sequence"/>
</dbReference>
<dbReference type="InterPro" id="IPR013149">
    <property type="entry name" value="ADH-like_C"/>
</dbReference>
<dbReference type="GO" id="GO:0016628">
    <property type="term" value="F:oxidoreductase activity, acting on the CH-CH group of donors, NAD or NADP as acceptor"/>
    <property type="evidence" value="ECO:0007669"/>
    <property type="project" value="InterPro"/>
</dbReference>
<evidence type="ECO:0000313" key="4">
    <source>
        <dbReference type="Proteomes" id="UP000323386"/>
    </source>
</evidence>
<dbReference type="Pfam" id="PF00107">
    <property type="entry name" value="ADH_zinc_N"/>
    <property type="match status" value="1"/>
</dbReference>
<dbReference type="EMBL" id="OOIP01000001">
    <property type="protein sequence ID" value="SPO34994.1"/>
    <property type="molecule type" value="Genomic_DNA"/>
</dbReference>
<reference evidence="3 4" key="1">
    <citation type="submission" date="2018-03" db="EMBL/GenBank/DDBJ databases">
        <authorList>
            <person name="Guldener U."/>
        </authorList>
    </citation>
    <scope>NUCLEOTIDE SEQUENCE [LARGE SCALE GENOMIC DNA]</scope>
    <source>
        <strain evidence="3 4">DAOM196992</strain>
    </source>
</reference>
<evidence type="ECO:0000256" key="1">
    <source>
        <dbReference type="ARBA" id="ARBA00023002"/>
    </source>
</evidence>
<dbReference type="Gene3D" id="3.40.50.720">
    <property type="entry name" value="NAD(P)-binding Rossmann-like Domain"/>
    <property type="match status" value="1"/>
</dbReference>
<dbReference type="InterPro" id="IPR045010">
    <property type="entry name" value="MDR_fam"/>
</dbReference>
<dbReference type="Pfam" id="PF16884">
    <property type="entry name" value="ADH_N_2"/>
    <property type="match status" value="1"/>
</dbReference>
<sequence>MVVNRRIVFNQVKATGLPEPGVTTRPEQTEIDLDNVALNGGVLVRNVAASLDPTMRNRMKGGVYFTPNYVKDEPILCIGISEVLRSELDAYKPGDLIFIWSQPLEEYSVLPRQLVEQAGRKMDVPTNGLSITTYLGAAGMAGMTAYMSIKEIIGDRLQPGTTMFVTGAAGAVGQLVVQIARQAGVKVIASAGSDDKCRFLREELGCEAVFNYKTADPFEELKKFGGERGIDFYFDNVGGTQLEAYIEHSAKYGIIVACGYISGYNADKPEDIVYPKNLFKVVTRELTYRGFIVSSFIQKHLASFLAEIPQMIADGKIKVKEDVTFGVLGAEDAFLRLFTGDNEGKVAVLIDVDHADKWNLGERKKTAKVWQ</sequence>
<gene>
    <name evidence="3" type="ORF">PSFLO_00465</name>
</gene>
<protein>
    <submittedName>
        <fullName evidence="3">Related to alcohol dehydrogenase</fullName>
    </submittedName>
</protein>
<dbReference type="SUPFAM" id="SSF51735">
    <property type="entry name" value="NAD(P)-binding Rossmann-fold domains"/>
    <property type="match status" value="1"/>
</dbReference>
<keyword evidence="1" id="KW-0560">Oxidoreductase</keyword>
<dbReference type="AlphaFoldDB" id="A0A5C3ERS2"/>
<dbReference type="SUPFAM" id="SSF50129">
    <property type="entry name" value="GroES-like"/>
    <property type="match status" value="1"/>
</dbReference>
<dbReference type="InterPro" id="IPR036291">
    <property type="entry name" value="NAD(P)-bd_dom_sf"/>
</dbReference>
<dbReference type="InterPro" id="IPR011032">
    <property type="entry name" value="GroES-like_sf"/>
</dbReference>
<dbReference type="InterPro" id="IPR020843">
    <property type="entry name" value="ER"/>
</dbReference>
<accession>A0A5C3ERS2</accession>
<evidence type="ECO:0000313" key="3">
    <source>
        <dbReference type="EMBL" id="SPO34994.1"/>
    </source>
</evidence>
<proteinExistence type="predicted"/>
<dbReference type="Gene3D" id="3.90.180.10">
    <property type="entry name" value="Medium-chain alcohol dehydrogenases, catalytic domain"/>
    <property type="match status" value="1"/>
</dbReference>